<evidence type="ECO:0000256" key="16">
    <source>
        <dbReference type="RuleBase" id="RU000688"/>
    </source>
</evidence>
<feature type="transmembrane region" description="Helical" evidence="18">
    <location>
        <begin position="440"/>
        <end position="461"/>
    </location>
</feature>
<evidence type="ECO:0000256" key="10">
    <source>
        <dbReference type="ARBA" id="ARBA00023157"/>
    </source>
</evidence>
<dbReference type="InterPro" id="IPR004133">
    <property type="entry name" value="DAN_dom"/>
</dbReference>
<comment type="similarity">
    <text evidence="16">Belongs to the G-protein coupled receptor 1 family.</text>
</comment>
<feature type="transmembrane region" description="Helical" evidence="18">
    <location>
        <begin position="308"/>
        <end position="326"/>
    </location>
</feature>
<dbReference type="Proteomes" id="UP000031443">
    <property type="component" value="Unassembled WGS sequence"/>
</dbReference>
<dbReference type="Pfam" id="PF00001">
    <property type="entry name" value="7tm_1"/>
    <property type="match status" value="1"/>
</dbReference>
<dbReference type="InterPro" id="IPR000276">
    <property type="entry name" value="GPCR_Rhodpsn"/>
</dbReference>
<evidence type="ECO:0000256" key="19">
    <source>
        <dbReference type="SAM" id="SignalP"/>
    </source>
</evidence>
<keyword evidence="3" id="KW-1003">Cell membrane</keyword>
<reference evidence="22" key="1">
    <citation type="journal article" date="2013" name="Nat. Genet.">
        <title>The draft genomes of soft-shell turtle and green sea turtle yield insights into the development and evolution of the turtle-specific body plan.</title>
        <authorList>
            <person name="Wang Z."/>
            <person name="Pascual-Anaya J."/>
            <person name="Zadissa A."/>
            <person name="Li W."/>
            <person name="Niimura Y."/>
            <person name="Huang Z."/>
            <person name="Li C."/>
            <person name="White S."/>
            <person name="Xiong Z."/>
            <person name="Fang D."/>
            <person name="Wang B."/>
            <person name="Ming Y."/>
            <person name="Chen Y."/>
            <person name="Zheng Y."/>
            <person name="Kuraku S."/>
            <person name="Pignatelli M."/>
            <person name="Herrero J."/>
            <person name="Beal K."/>
            <person name="Nozawa M."/>
            <person name="Li Q."/>
            <person name="Wang J."/>
            <person name="Zhang H."/>
            <person name="Yu L."/>
            <person name="Shigenobu S."/>
            <person name="Wang J."/>
            <person name="Liu J."/>
            <person name="Flicek P."/>
            <person name="Searle S."/>
            <person name="Wang J."/>
            <person name="Kuratani S."/>
            <person name="Yin Y."/>
            <person name="Aken B."/>
            <person name="Zhang G."/>
            <person name="Irie N."/>
        </authorList>
    </citation>
    <scope>NUCLEOTIDE SEQUENCE [LARGE SCALE GENOMIC DNA]</scope>
</reference>
<comment type="subcellular location">
    <subcellularLocation>
        <location evidence="2">Cell membrane</location>
        <topology evidence="2">Multi-pass membrane protein</topology>
    </subcellularLocation>
    <subcellularLocation>
        <location evidence="1">Secreted</location>
    </subcellularLocation>
</comment>
<feature type="transmembrane region" description="Helical" evidence="18">
    <location>
        <begin position="516"/>
        <end position="537"/>
    </location>
</feature>
<keyword evidence="11 16" id="KW-0675">Receptor</keyword>
<keyword evidence="10" id="KW-1015">Disulfide bond</keyword>
<dbReference type="InterPro" id="IPR029034">
    <property type="entry name" value="Cystine-knot_cytokine"/>
</dbReference>
<evidence type="ECO:0000256" key="17">
    <source>
        <dbReference type="SAM" id="MobiDB-lite"/>
    </source>
</evidence>
<evidence type="ECO:0000256" key="18">
    <source>
        <dbReference type="SAM" id="Phobius"/>
    </source>
</evidence>
<evidence type="ECO:0000256" key="2">
    <source>
        <dbReference type="ARBA" id="ARBA00004651"/>
    </source>
</evidence>
<dbReference type="STRING" id="8469.M7BJE0"/>
<dbReference type="PANTHER" id="PTHR24248:SF66">
    <property type="entry name" value="OCTOPAMINE RECEPTOR BETA-3R"/>
    <property type="match status" value="1"/>
</dbReference>
<dbReference type="InterPro" id="IPR017452">
    <property type="entry name" value="GPCR_Rhodpsn_7TM"/>
</dbReference>
<gene>
    <name evidence="21" type="ORF">UY3_14588</name>
</gene>
<keyword evidence="12 16" id="KW-0807">Transducer</keyword>
<sequence>MMLRFLVAALFPAVILAAPPPINKLALFPDKSAWCEAKNITQIVGHSGCESKSIQNSSRVSVELAMMLRFLVAALFPAVILAAPPPINKLALFPDKSAWCEAKNITQIVGHSGCESKSIQNRACLGQCFSYSVPNTFPQSTESLVHCDSCMPAQSMWEIVTLECPGNAEIPRVDKLLSQERSDANQSERDDAGEGIAFIGPTSVGGRDELRSGTVLFPRAGEAAAVIGHTAAERKRLAAPQKKEPYSSSMAEDFGSPNASVIGERSLAGGSSWVAAFLCFIILLTTLGNFLLILLIFTQHSLRNTSNYFLVSLFMSDLMVGLVVMPPAMLNQLYGRWVLEGEFCSIWYSFDVMCCSASILNLCVISLDRYLLIISPLKYKLRMTSCRAVWLIFATWTLAALASFLPIKMGWHKLEFEIRPLNSTSHVEEDQCRLLVSLPYALIASSLTFFLPSMAISFTYCRILLAARKQAVQVASLTTHMASTSDEPLQQVPGAQSQAVAMGENRKFASKHSKKALKASLTLGILLGMFFVAWLPFFVANMAQAVCDCVPAGFFDVLTWLGYCNSTMNPIIYPLFMRDFKRAMAKYLPCCRHSWEGRPSAISLSMRNSNSGPRLGMSLRNVLTLQGETDSVDSVIQVNEHLLLPACKDPHLESIPATGADSVNLFDLEHMDQELQINQLNTPMD</sequence>
<evidence type="ECO:0000256" key="11">
    <source>
        <dbReference type="ARBA" id="ARBA00023170"/>
    </source>
</evidence>
<feature type="signal peptide" evidence="19">
    <location>
        <begin position="1"/>
        <end position="17"/>
    </location>
</feature>
<dbReference type="PRINTS" id="PR00237">
    <property type="entry name" value="GPCRRHODOPSN"/>
</dbReference>
<evidence type="ECO:0000256" key="14">
    <source>
        <dbReference type="ARBA" id="ARBA00068005"/>
    </source>
</evidence>
<comment type="function">
    <text evidence="13">G-protein coupled receptor for 5-hydroxytryptamine (serotonin), a biogenic hormone that functions as a neurotransmitter, a hormone and a mitogen. Also has a high affinity for tricyclic psychotropic drugs. Ligand binding causes a conformation change that triggers signaling via guanine nucleotide-binding proteins (G proteins) and modulates the activity of downstream effectors. HTR6 is coupled to G(s) G alpha proteins and mediates activation of adenylate cyclase activity. Controls pyramidal neurons migration during corticogenesis, through the regulation of CDK5 activity. Is an activator of mTOR signaling.</text>
</comment>
<dbReference type="GO" id="GO:0005576">
    <property type="term" value="C:extracellular region"/>
    <property type="evidence" value="ECO:0007669"/>
    <property type="project" value="UniProtKB-SubCell"/>
</dbReference>
<feature type="compositionally biased region" description="Basic and acidic residues" evidence="17">
    <location>
        <begin position="180"/>
        <end position="192"/>
    </location>
</feature>
<dbReference type="CDD" id="cd15054">
    <property type="entry name" value="7tmA_5-HT6"/>
    <property type="match status" value="1"/>
</dbReference>
<keyword evidence="6 19" id="KW-0732">Signal</keyword>
<dbReference type="GO" id="GO:0071880">
    <property type="term" value="P:adenylate cyclase-activating adrenergic receptor signaling pathway"/>
    <property type="evidence" value="ECO:0007669"/>
    <property type="project" value="TreeGrafter"/>
</dbReference>
<keyword evidence="22" id="KW-1185">Reference proteome</keyword>
<feature type="domain" description="G-protein coupled receptors family 1 profile" evidence="20">
    <location>
        <begin position="288"/>
        <end position="573"/>
    </location>
</feature>
<evidence type="ECO:0000256" key="8">
    <source>
        <dbReference type="ARBA" id="ARBA00023040"/>
    </source>
</evidence>
<evidence type="ECO:0000256" key="7">
    <source>
        <dbReference type="ARBA" id="ARBA00022989"/>
    </source>
</evidence>
<dbReference type="Pfam" id="PF03045">
    <property type="entry name" value="DAN"/>
    <property type="match status" value="1"/>
</dbReference>
<dbReference type="Gene3D" id="1.20.1070.10">
    <property type="entry name" value="Rhodopsin 7-helix transmembrane proteins"/>
    <property type="match status" value="1"/>
</dbReference>
<dbReference type="PROSITE" id="PS00237">
    <property type="entry name" value="G_PROTEIN_RECEP_F1_1"/>
    <property type="match status" value="1"/>
</dbReference>
<keyword evidence="7 18" id="KW-1133">Transmembrane helix</keyword>
<evidence type="ECO:0000256" key="15">
    <source>
        <dbReference type="ARBA" id="ARBA00080933"/>
    </source>
</evidence>
<keyword evidence="5 16" id="KW-0812">Transmembrane</keyword>
<evidence type="ECO:0000256" key="13">
    <source>
        <dbReference type="ARBA" id="ARBA00059774"/>
    </source>
</evidence>
<keyword evidence="4" id="KW-0964">Secreted</keyword>
<dbReference type="GO" id="GO:0004993">
    <property type="term" value="F:G protein-coupled serotonin receptor activity"/>
    <property type="evidence" value="ECO:0007669"/>
    <property type="project" value="InterPro"/>
</dbReference>
<accession>M7BJE0</accession>
<dbReference type="SMART" id="SM01381">
    <property type="entry name" value="7TM_GPCR_Srsx"/>
    <property type="match status" value="1"/>
</dbReference>
<dbReference type="eggNOG" id="KOG3656">
    <property type="taxonomic scope" value="Eukaryota"/>
</dbReference>
<dbReference type="GO" id="GO:0005886">
    <property type="term" value="C:plasma membrane"/>
    <property type="evidence" value="ECO:0007669"/>
    <property type="project" value="UniProtKB-SubCell"/>
</dbReference>
<evidence type="ECO:0000313" key="22">
    <source>
        <dbReference type="Proteomes" id="UP000031443"/>
    </source>
</evidence>
<feature type="region of interest" description="Disordered" evidence="17">
    <location>
        <begin position="180"/>
        <end position="204"/>
    </location>
</feature>
<protein>
    <recommendedName>
        <fullName evidence="14">5-hydroxytryptamine receptor 6</fullName>
    </recommendedName>
    <alternativeName>
        <fullName evidence="15">Serotonin receptor 6</fullName>
    </alternativeName>
</protein>
<dbReference type="SUPFAM" id="SSF81321">
    <property type="entry name" value="Family A G protein-coupled receptor-like"/>
    <property type="match status" value="1"/>
</dbReference>
<evidence type="ECO:0000256" key="9">
    <source>
        <dbReference type="ARBA" id="ARBA00023136"/>
    </source>
</evidence>
<feature type="transmembrane region" description="Helical" evidence="18">
    <location>
        <begin position="388"/>
        <end position="407"/>
    </location>
</feature>
<dbReference type="PROSITE" id="PS50262">
    <property type="entry name" value="G_PROTEIN_RECEP_F1_2"/>
    <property type="match status" value="1"/>
</dbReference>
<keyword evidence="8 16" id="KW-0297">G-protein coupled receptor</keyword>
<dbReference type="FunFam" id="1.20.1070.10:FF:000148">
    <property type="entry name" value="5-hydroxytryptamine receptor 6"/>
    <property type="match status" value="1"/>
</dbReference>
<evidence type="ECO:0000256" key="12">
    <source>
        <dbReference type="ARBA" id="ARBA00023224"/>
    </source>
</evidence>
<feature type="chain" id="PRO_5004080323" description="5-hydroxytryptamine receptor 6" evidence="19">
    <location>
        <begin position="18"/>
        <end position="685"/>
    </location>
</feature>
<evidence type="ECO:0000256" key="1">
    <source>
        <dbReference type="ARBA" id="ARBA00004613"/>
    </source>
</evidence>
<dbReference type="InterPro" id="IPR002232">
    <property type="entry name" value="5HT6_rcpt"/>
</dbReference>
<evidence type="ECO:0000256" key="5">
    <source>
        <dbReference type="ARBA" id="ARBA00022692"/>
    </source>
</evidence>
<evidence type="ECO:0000256" key="3">
    <source>
        <dbReference type="ARBA" id="ARBA00022475"/>
    </source>
</evidence>
<feature type="transmembrane region" description="Helical" evidence="18">
    <location>
        <begin position="557"/>
        <end position="576"/>
    </location>
</feature>
<feature type="transmembrane region" description="Helical" evidence="18">
    <location>
        <begin position="273"/>
        <end position="296"/>
    </location>
</feature>
<name>M7BJE0_CHEMY</name>
<dbReference type="PRINTS" id="PR01102">
    <property type="entry name" value="5HT6RECEPTR"/>
</dbReference>
<evidence type="ECO:0000256" key="4">
    <source>
        <dbReference type="ARBA" id="ARBA00022525"/>
    </source>
</evidence>
<dbReference type="EMBL" id="KB564453">
    <property type="protein sequence ID" value="EMP28307.1"/>
    <property type="molecule type" value="Genomic_DNA"/>
</dbReference>
<proteinExistence type="inferred from homology"/>
<feature type="transmembrane region" description="Helical" evidence="18">
    <location>
        <begin position="346"/>
        <end position="367"/>
    </location>
</feature>
<evidence type="ECO:0000256" key="6">
    <source>
        <dbReference type="ARBA" id="ARBA00022729"/>
    </source>
</evidence>
<keyword evidence="9 18" id="KW-0472">Membrane</keyword>
<evidence type="ECO:0000259" key="20">
    <source>
        <dbReference type="PROSITE" id="PS50262"/>
    </source>
</evidence>
<dbReference type="AlphaFoldDB" id="M7BJE0"/>
<dbReference type="GO" id="GO:0043410">
    <property type="term" value="P:positive regulation of MAPK cascade"/>
    <property type="evidence" value="ECO:0007669"/>
    <property type="project" value="TreeGrafter"/>
</dbReference>
<dbReference type="Gene3D" id="2.10.90.10">
    <property type="entry name" value="Cystine-knot cytokines"/>
    <property type="match status" value="2"/>
</dbReference>
<organism evidence="21 22">
    <name type="scientific">Chelonia mydas</name>
    <name type="common">Green sea-turtle</name>
    <name type="synonym">Chelonia agassizi</name>
    <dbReference type="NCBI Taxonomy" id="8469"/>
    <lineage>
        <taxon>Eukaryota</taxon>
        <taxon>Metazoa</taxon>
        <taxon>Chordata</taxon>
        <taxon>Craniata</taxon>
        <taxon>Vertebrata</taxon>
        <taxon>Euteleostomi</taxon>
        <taxon>Archelosauria</taxon>
        <taxon>Testudinata</taxon>
        <taxon>Testudines</taxon>
        <taxon>Cryptodira</taxon>
        <taxon>Durocryptodira</taxon>
        <taxon>Americhelydia</taxon>
        <taxon>Chelonioidea</taxon>
        <taxon>Cheloniidae</taxon>
        <taxon>Chelonia</taxon>
    </lineage>
</organism>
<dbReference type="PANTHER" id="PTHR24248">
    <property type="entry name" value="ADRENERGIC RECEPTOR-RELATED G-PROTEIN COUPLED RECEPTOR"/>
    <property type="match status" value="1"/>
</dbReference>
<evidence type="ECO:0000313" key="21">
    <source>
        <dbReference type="EMBL" id="EMP28307.1"/>
    </source>
</evidence>